<feature type="domain" description="Integrase catalytic" evidence="1">
    <location>
        <begin position="1"/>
        <end position="109"/>
    </location>
</feature>
<reference evidence="2" key="1">
    <citation type="submission" date="2023-08" db="EMBL/GenBank/DDBJ databases">
        <title>A de novo genome assembly of Solanum verrucosum Schlechtendal, a Mexican diploid species geographically isolated from the other diploid A-genome species in potato relatives.</title>
        <authorList>
            <person name="Hosaka K."/>
        </authorList>
    </citation>
    <scope>NUCLEOTIDE SEQUENCE</scope>
    <source>
        <tissue evidence="2">Young leaves</tissue>
    </source>
</reference>
<dbReference type="Gene3D" id="3.30.420.10">
    <property type="entry name" value="Ribonuclease H-like superfamily/Ribonuclease H"/>
    <property type="match status" value="1"/>
</dbReference>
<proteinExistence type="predicted"/>
<dbReference type="EMBL" id="CP133623">
    <property type="protein sequence ID" value="WMV58301.1"/>
    <property type="molecule type" value="Genomic_DNA"/>
</dbReference>
<evidence type="ECO:0000313" key="3">
    <source>
        <dbReference type="Proteomes" id="UP001234989"/>
    </source>
</evidence>
<evidence type="ECO:0000313" key="2">
    <source>
        <dbReference type="EMBL" id="WMV58301.1"/>
    </source>
</evidence>
<dbReference type="InterPro" id="IPR001584">
    <property type="entry name" value="Integrase_cat-core"/>
</dbReference>
<name>A0AAF0V7Y5_SOLVR</name>
<accession>A0AAF0V7Y5</accession>
<dbReference type="InterPro" id="IPR036397">
    <property type="entry name" value="RNaseH_sf"/>
</dbReference>
<gene>
    <name evidence="2" type="ORF">MTR67_051686</name>
</gene>
<dbReference type="AlphaFoldDB" id="A0AAF0V7Y5"/>
<sequence length="297" mass="34115">MKRDIAKFVARQHDSIWVIVDRLTKSAHFLPVKVSYSAEDYAKLYIKEIVKLHGAPLLIISDRGAQFTSPFWRSFQSGLGTQVKLSTAFHPQTDGQAERTIQTLEDMLRACVIDFKVYEATEKVQPIRDRLKTAHSRQKSYFDNRKRDLEFEVGDWVYLKISPMKGVMRFGKKGKLSPRYVGPYEILKRVGKVSYELKLPNELAPIHPVFHISMLKKCIGEPVSILPLEGLGLNENLSYEEVSVEILDRQLKKLRNKEVASVKVLWRNHLVEGATLEAEADMKSRYPHLFPPTPSHN</sequence>
<dbReference type="PANTHER" id="PTHR46148:SF60">
    <property type="entry name" value="CHROMO DOMAIN-CONTAINING PROTEIN"/>
    <property type="match status" value="1"/>
</dbReference>
<organism evidence="2 3">
    <name type="scientific">Solanum verrucosum</name>
    <dbReference type="NCBI Taxonomy" id="315347"/>
    <lineage>
        <taxon>Eukaryota</taxon>
        <taxon>Viridiplantae</taxon>
        <taxon>Streptophyta</taxon>
        <taxon>Embryophyta</taxon>
        <taxon>Tracheophyta</taxon>
        <taxon>Spermatophyta</taxon>
        <taxon>Magnoliopsida</taxon>
        <taxon>eudicotyledons</taxon>
        <taxon>Gunneridae</taxon>
        <taxon>Pentapetalae</taxon>
        <taxon>asterids</taxon>
        <taxon>lamiids</taxon>
        <taxon>Solanales</taxon>
        <taxon>Solanaceae</taxon>
        <taxon>Solanoideae</taxon>
        <taxon>Solaneae</taxon>
        <taxon>Solanum</taxon>
    </lineage>
</organism>
<dbReference type="GO" id="GO:0015074">
    <property type="term" value="P:DNA integration"/>
    <property type="evidence" value="ECO:0007669"/>
    <property type="project" value="InterPro"/>
</dbReference>
<dbReference type="Pfam" id="PF24626">
    <property type="entry name" value="SH3_Tf2-1"/>
    <property type="match status" value="1"/>
</dbReference>
<protein>
    <recommendedName>
        <fullName evidence="1">Integrase catalytic domain-containing protein</fullName>
    </recommendedName>
</protein>
<evidence type="ECO:0000259" key="1">
    <source>
        <dbReference type="PROSITE" id="PS50994"/>
    </source>
</evidence>
<dbReference type="SUPFAM" id="SSF53098">
    <property type="entry name" value="Ribonuclease H-like"/>
    <property type="match status" value="1"/>
</dbReference>
<dbReference type="Proteomes" id="UP001234989">
    <property type="component" value="Chromosome 12"/>
</dbReference>
<keyword evidence="3" id="KW-1185">Reference proteome</keyword>
<dbReference type="PANTHER" id="PTHR46148">
    <property type="entry name" value="CHROMO DOMAIN-CONTAINING PROTEIN"/>
    <property type="match status" value="1"/>
</dbReference>
<dbReference type="InterPro" id="IPR056924">
    <property type="entry name" value="SH3_Tf2-1"/>
</dbReference>
<dbReference type="GO" id="GO:0003676">
    <property type="term" value="F:nucleic acid binding"/>
    <property type="evidence" value="ECO:0007669"/>
    <property type="project" value="InterPro"/>
</dbReference>
<dbReference type="InterPro" id="IPR012337">
    <property type="entry name" value="RNaseH-like_sf"/>
</dbReference>
<dbReference type="PROSITE" id="PS50994">
    <property type="entry name" value="INTEGRASE"/>
    <property type="match status" value="1"/>
</dbReference>